<proteinExistence type="predicted"/>
<protein>
    <submittedName>
        <fullName evidence="2">Uncharacterized protein</fullName>
    </submittedName>
</protein>
<name>I7KWK0_9CLOT</name>
<feature type="transmembrane region" description="Helical" evidence="1">
    <location>
        <begin position="304"/>
        <end position="327"/>
    </location>
</feature>
<keyword evidence="1" id="KW-1133">Transmembrane helix</keyword>
<keyword evidence="1" id="KW-0812">Transmembrane</keyword>
<evidence type="ECO:0000256" key="1">
    <source>
        <dbReference type="SAM" id="Phobius"/>
    </source>
</evidence>
<keyword evidence="3" id="KW-1185">Reference proteome</keyword>
<keyword evidence="1" id="KW-0472">Membrane</keyword>
<dbReference type="EMBL" id="CAKP01000136">
    <property type="protein sequence ID" value="CCJ34561.1"/>
    <property type="molecule type" value="Genomic_DNA"/>
</dbReference>
<dbReference type="OrthoDB" id="1952448at2"/>
<feature type="transmembrane region" description="Helical" evidence="1">
    <location>
        <begin position="279"/>
        <end position="298"/>
    </location>
</feature>
<dbReference type="AlphaFoldDB" id="I7KWK0"/>
<comment type="caution">
    <text evidence="2">The sequence shown here is derived from an EMBL/GenBank/DDBJ whole genome shotgun (WGS) entry which is preliminary data.</text>
</comment>
<evidence type="ECO:0000313" key="3">
    <source>
        <dbReference type="Proteomes" id="UP000007652"/>
    </source>
</evidence>
<feature type="transmembrane region" description="Helical" evidence="1">
    <location>
        <begin position="366"/>
        <end position="384"/>
    </location>
</feature>
<dbReference type="SUPFAM" id="SSF69304">
    <property type="entry name" value="Tricorn protease N-terminal domain"/>
    <property type="match status" value="1"/>
</dbReference>
<gene>
    <name evidence="2" type="ORF">CAAU_2478</name>
</gene>
<evidence type="ECO:0000313" key="2">
    <source>
        <dbReference type="EMBL" id="CCJ34561.1"/>
    </source>
</evidence>
<feature type="transmembrane region" description="Helical" evidence="1">
    <location>
        <begin position="339"/>
        <end position="360"/>
    </location>
</feature>
<reference evidence="2 3" key="1">
    <citation type="journal article" date="2011" name="J. Bacteriol.">
        <title>Draft genome sequence of Caloramator australicus strain RC3T, a thermoanaerobe from the Great Artesian Basin of Australia.</title>
        <authorList>
            <person name="Ogg C.D."/>
            <person name="Patel B.K.C."/>
        </authorList>
    </citation>
    <scope>NUCLEOTIDE SEQUENCE [LARGE SCALE GENOMIC DNA]</scope>
    <source>
        <strain evidence="2 3">RC3</strain>
    </source>
</reference>
<sequence length="512" mass="61458">MEKIKLIDSICPTSFDFYEDKIYYFDKPNKHEGLFCCQEDGKKVIEEVLDGFGLVRKNIRIFYRVYDNKTDVYIKSDEEKRLLLDGVFFDFHFYGNYLYCLGRVSDISVIKVLNQNLNEVKNIYIADLLFTSTFLVMDNYLYIAGFDKDNNFKVIKINYFGKRIEGWDINYKSRDEIIAKIFIIQNNFVLHITGKKDKILIYDFDGKNSTIIYPQKFGLDAFVDVQVYDDKIFVLNKDLIYEFNFKEFLYGKEWLLYNLQTDILKYKYLLYSVGLKKDLIIDFSFSLINSFIIVLVTHQRDFKLFLSIFGINYFIISNILNFTHLLFKDERINRILEIFDYNINLTLVPFSFFIYFSSIFNLYFKFKWQILIMLFFLILGDYYICRSIKGKKFDYAVELLEYKNEGLRLYIMDRIEELLKLGKSKVFVSISIDKLNSDILARYQKTRKVILRDGFSYQISNNIINSTIDFTKRDIRYSRFSILMDYFSFIRNYTKINEIRILPENEQNEENK</sequence>
<accession>I7KWK0</accession>
<dbReference type="RefSeq" id="WP_008909806.1">
    <property type="nucleotide sequence ID" value="NZ_CAKP01000136.1"/>
</dbReference>
<dbReference type="Proteomes" id="UP000007652">
    <property type="component" value="Unassembled WGS sequence"/>
</dbReference>
<dbReference type="STRING" id="857293.CAAU_2478"/>
<organism evidence="2 3">
    <name type="scientific">Caloramator australicus RC3</name>
    <dbReference type="NCBI Taxonomy" id="857293"/>
    <lineage>
        <taxon>Bacteria</taxon>
        <taxon>Bacillati</taxon>
        <taxon>Bacillota</taxon>
        <taxon>Clostridia</taxon>
        <taxon>Eubacteriales</taxon>
        <taxon>Clostridiaceae</taxon>
        <taxon>Caloramator</taxon>
    </lineage>
</organism>